<evidence type="ECO:0000313" key="1">
    <source>
        <dbReference type="EMBL" id="KAJ8647596.1"/>
    </source>
</evidence>
<reference evidence="1 2" key="1">
    <citation type="journal article" date="2022" name="Hortic Res">
        <title>A haplotype resolved chromosomal level avocado genome allows analysis of novel avocado genes.</title>
        <authorList>
            <person name="Nath O."/>
            <person name="Fletcher S.J."/>
            <person name="Hayward A."/>
            <person name="Shaw L.M."/>
            <person name="Masouleh A.K."/>
            <person name="Furtado A."/>
            <person name="Henry R.J."/>
            <person name="Mitter N."/>
        </authorList>
    </citation>
    <scope>NUCLEOTIDE SEQUENCE [LARGE SCALE GENOMIC DNA]</scope>
    <source>
        <strain evidence="2">cv. Hass</strain>
    </source>
</reference>
<dbReference type="EMBL" id="CM056809">
    <property type="protein sequence ID" value="KAJ8647596.1"/>
    <property type="molecule type" value="Genomic_DNA"/>
</dbReference>
<dbReference type="Proteomes" id="UP001234297">
    <property type="component" value="Chromosome 1"/>
</dbReference>
<sequence>MREISTGTWPVKPELERLRWVRLERPIRETGMEESKRLRERLRLLRLDKEIKEVELIESLMEQLVRSRLITCPEGSHVTPFQTQQSALGVQEGIGAEPKRVSKEDFWSSRHWAEAKFEQKRERMKRNRNRVSGNLIVRRWEQKKAVMRSRDGVG</sequence>
<comment type="caution">
    <text evidence="1">The sequence shown here is derived from an EMBL/GenBank/DDBJ whole genome shotgun (WGS) entry which is preliminary data.</text>
</comment>
<name>A0ACC2MPI5_PERAE</name>
<keyword evidence="2" id="KW-1185">Reference proteome</keyword>
<protein>
    <submittedName>
        <fullName evidence="1">Uncharacterized protein</fullName>
    </submittedName>
</protein>
<accession>A0ACC2MPI5</accession>
<proteinExistence type="predicted"/>
<evidence type="ECO:0000313" key="2">
    <source>
        <dbReference type="Proteomes" id="UP001234297"/>
    </source>
</evidence>
<gene>
    <name evidence="1" type="ORF">MRB53_000619</name>
</gene>
<organism evidence="1 2">
    <name type="scientific">Persea americana</name>
    <name type="common">Avocado</name>
    <dbReference type="NCBI Taxonomy" id="3435"/>
    <lineage>
        <taxon>Eukaryota</taxon>
        <taxon>Viridiplantae</taxon>
        <taxon>Streptophyta</taxon>
        <taxon>Embryophyta</taxon>
        <taxon>Tracheophyta</taxon>
        <taxon>Spermatophyta</taxon>
        <taxon>Magnoliopsida</taxon>
        <taxon>Magnoliidae</taxon>
        <taxon>Laurales</taxon>
        <taxon>Lauraceae</taxon>
        <taxon>Persea</taxon>
    </lineage>
</organism>